<dbReference type="Proteomes" id="UP000757435">
    <property type="component" value="Unassembled WGS sequence"/>
</dbReference>
<name>A0A951UMV7_9CYAN</name>
<protein>
    <submittedName>
        <fullName evidence="3">Single-stranded DNA-binding protein</fullName>
    </submittedName>
</protein>
<organism evidence="3 4">
    <name type="scientific">Drouetiella hepatica Uher 2000/2452</name>
    <dbReference type="NCBI Taxonomy" id="904376"/>
    <lineage>
        <taxon>Bacteria</taxon>
        <taxon>Bacillati</taxon>
        <taxon>Cyanobacteriota</taxon>
        <taxon>Cyanophyceae</taxon>
        <taxon>Oculatellales</taxon>
        <taxon>Oculatellaceae</taxon>
        <taxon>Drouetiella</taxon>
    </lineage>
</organism>
<proteinExistence type="predicted"/>
<evidence type="ECO:0000313" key="4">
    <source>
        <dbReference type="Proteomes" id="UP000757435"/>
    </source>
</evidence>
<dbReference type="InterPro" id="IPR000424">
    <property type="entry name" value="Primosome_PriB/ssb"/>
</dbReference>
<sequence>MASAGLNKWIVSGNLAADAQIKTVELRDGDTARVATATLYVQKVRNREESFIVRLSIWEKSYGWRKLPFLKKGSLIICTGNIEPNPYISSNGNVPKAGLEMTVLDIDLDIIRNADEDLEGDRTANSLDDNMGYKQQDVESIGDKDLISA</sequence>
<dbReference type="InterPro" id="IPR012340">
    <property type="entry name" value="NA-bd_OB-fold"/>
</dbReference>
<gene>
    <name evidence="3" type="ORF">KME15_15655</name>
</gene>
<evidence type="ECO:0000256" key="1">
    <source>
        <dbReference type="ARBA" id="ARBA00023125"/>
    </source>
</evidence>
<comment type="caution">
    <text evidence="3">The sequence shown here is derived from an EMBL/GenBank/DDBJ whole genome shotgun (WGS) entry which is preliminary data.</text>
</comment>
<evidence type="ECO:0000313" key="3">
    <source>
        <dbReference type="EMBL" id="MBW4660111.1"/>
    </source>
</evidence>
<dbReference type="SUPFAM" id="SSF50249">
    <property type="entry name" value="Nucleic acid-binding proteins"/>
    <property type="match status" value="1"/>
</dbReference>
<reference evidence="3" key="2">
    <citation type="journal article" date="2022" name="Microbiol. Resour. Announc.">
        <title>Metagenome Sequencing to Explore Phylogenomics of Terrestrial Cyanobacteria.</title>
        <authorList>
            <person name="Ward R.D."/>
            <person name="Stajich J.E."/>
            <person name="Johansen J.R."/>
            <person name="Huntemann M."/>
            <person name="Clum A."/>
            <person name="Foster B."/>
            <person name="Foster B."/>
            <person name="Roux S."/>
            <person name="Palaniappan K."/>
            <person name="Varghese N."/>
            <person name="Mukherjee S."/>
            <person name="Reddy T.B.K."/>
            <person name="Daum C."/>
            <person name="Copeland A."/>
            <person name="Chen I.A."/>
            <person name="Ivanova N.N."/>
            <person name="Kyrpides N.C."/>
            <person name="Shapiro N."/>
            <person name="Eloe-Fadrosh E.A."/>
            <person name="Pietrasiak N."/>
        </authorList>
    </citation>
    <scope>NUCLEOTIDE SEQUENCE</scope>
    <source>
        <strain evidence="3">UHER 2000/2452</strain>
    </source>
</reference>
<evidence type="ECO:0000256" key="2">
    <source>
        <dbReference type="PROSITE-ProRule" id="PRU00252"/>
    </source>
</evidence>
<keyword evidence="1 2" id="KW-0238">DNA-binding</keyword>
<dbReference type="AlphaFoldDB" id="A0A951UMV7"/>
<dbReference type="GO" id="GO:0003697">
    <property type="term" value="F:single-stranded DNA binding"/>
    <property type="evidence" value="ECO:0007669"/>
    <property type="project" value="InterPro"/>
</dbReference>
<reference evidence="3" key="1">
    <citation type="submission" date="2021-05" db="EMBL/GenBank/DDBJ databases">
        <authorList>
            <person name="Pietrasiak N."/>
            <person name="Ward R."/>
            <person name="Stajich J.E."/>
            <person name="Kurbessoian T."/>
        </authorList>
    </citation>
    <scope>NUCLEOTIDE SEQUENCE</scope>
    <source>
        <strain evidence="3">UHER 2000/2452</strain>
    </source>
</reference>
<dbReference type="EMBL" id="JAHHHD010000017">
    <property type="protein sequence ID" value="MBW4660111.1"/>
    <property type="molecule type" value="Genomic_DNA"/>
</dbReference>
<accession>A0A951UMV7</accession>
<dbReference type="Gene3D" id="2.40.50.140">
    <property type="entry name" value="Nucleic acid-binding proteins"/>
    <property type="match status" value="1"/>
</dbReference>
<dbReference type="PROSITE" id="PS50935">
    <property type="entry name" value="SSB"/>
    <property type="match status" value="1"/>
</dbReference>